<feature type="transmembrane region" description="Helical" evidence="6">
    <location>
        <begin position="126"/>
        <end position="145"/>
    </location>
</feature>
<dbReference type="Pfam" id="PF01566">
    <property type="entry name" value="Nramp"/>
    <property type="match status" value="1"/>
</dbReference>
<proteinExistence type="predicted"/>
<evidence type="ECO:0000256" key="1">
    <source>
        <dbReference type="ARBA" id="ARBA00004141"/>
    </source>
</evidence>
<feature type="transmembrane region" description="Helical" evidence="6">
    <location>
        <begin position="339"/>
        <end position="358"/>
    </location>
</feature>
<dbReference type="GO" id="GO:0005886">
    <property type="term" value="C:plasma membrane"/>
    <property type="evidence" value="ECO:0007669"/>
    <property type="project" value="TreeGrafter"/>
</dbReference>
<dbReference type="EMBL" id="CAEZTC010000023">
    <property type="protein sequence ID" value="CAB4552973.1"/>
    <property type="molecule type" value="Genomic_DNA"/>
</dbReference>
<organism evidence="7">
    <name type="scientific">freshwater metagenome</name>
    <dbReference type="NCBI Taxonomy" id="449393"/>
    <lineage>
        <taxon>unclassified sequences</taxon>
        <taxon>metagenomes</taxon>
        <taxon>ecological metagenomes</taxon>
    </lineage>
</organism>
<dbReference type="PANTHER" id="PTHR11706">
    <property type="entry name" value="SOLUTE CARRIER PROTEIN FAMILY 11 MEMBER"/>
    <property type="match status" value="1"/>
</dbReference>
<feature type="transmembrane region" description="Helical" evidence="6">
    <location>
        <begin position="364"/>
        <end position="384"/>
    </location>
</feature>
<feature type="transmembrane region" description="Helical" evidence="6">
    <location>
        <begin position="404"/>
        <end position="423"/>
    </location>
</feature>
<keyword evidence="4 6" id="KW-1133">Transmembrane helix</keyword>
<accession>A0A6J6CS35</accession>
<evidence type="ECO:0000256" key="5">
    <source>
        <dbReference type="ARBA" id="ARBA00023136"/>
    </source>
</evidence>
<evidence type="ECO:0000256" key="3">
    <source>
        <dbReference type="ARBA" id="ARBA00022692"/>
    </source>
</evidence>
<feature type="transmembrane region" description="Helical" evidence="6">
    <location>
        <begin position="93"/>
        <end position="114"/>
    </location>
</feature>
<evidence type="ECO:0000256" key="2">
    <source>
        <dbReference type="ARBA" id="ARBA00022448"/>
    </source>
</evidence>
<feature type="transmembrane region" description="Helical" evidence="6">
    <location>
        <begin position="295"/>
        <end position="318"/>
    </location>
</feature>
<dbReference type="InterPro" id="IPR001046">
    <property type="entry name" value="NRAMP_fam"/>
</dbReference>
<dbReference type="GO" id="GO:0015086">
    <property type="term" value="F:cadmium ion transmembrane transporter activity"/>
    <property type="evidence" value="ECO:0007669"/>
    <property type="project" value="TreeGrafter"/>
</dbReference>
<dbReference type="AlphaFoldDB" id="A0A6J6CS35"/>
<evidence type="ECO:0000256" key="6">
    <source>
        <dbReference type="SAM" id="Phobius"/>
    </source>
</evidence>
<feature type="transmembrane region" description="Helical" evidence="6">
    <location>
        <begin position="157"/>
        <end position="174"/>
    </location>
</feature>
<keyword evidence="3 6" id="KW-0812">Transmembrane</keyword>
<feature type="transmembrane region" description="Helical" evidence="6">
    <location>
        <begin position="245"/>
        <end position="267"/>
    </location>
</feature>
<evidence type="ECO:0000313" key="7">
    <source>
        <dbReference type="EMBL" id="CAB4552973.1"/>
    </source>
</evidence>
<feature type="transmembrane region" description="Helical" evidence="6">
    <location>
        <begin position="194"/>
        <end position="212"/>
    </location>
</feature>
<dbReference type="GO" id="GO:0034755">
    <property type="term" value="P:iron ion transmembrane transport"/>
    <property type="evidence" value="ECO:0007669"/>
    <property type="project" value="TreeGrafter"/>
</dbReference>
<keyword evidence="5 6" id="KW-0472">Membrane</keyword>
<name>A0A6J6CS35_9ZZZZ</name>
<sequence>MQPRLHHGNRGRLRSHGYFRRLGPGIVTGIADDDPSGIGTYSQVGAATGFNLLWAAPVALPFAIAVQESTARLGLVTGRGLAALIRERFHRSILSIAVLCVVVANTFNIGANLGSMSASLQLLTPIRFEVLIILFTAVLILTEVFIPYQKYVQVLKWLSFSVISYIAVLFFIDADWIEVAKNTLLPQMSFTREHIGAIIAIFGTTISPYLFFWQTSEEVEERGNGDALEVGFPDRGHMQAMRGDVTMGMFSGITVMFAIMVTTGATLGARGPATISSAEQAAEALRPLAGDSAGLLFSLGIIGTGLLSVPVLAGSTAYALSEAFGWREGLSLKLTQAKAFYGVIAFSMIAGLFMNLAGVNSVRALYWSALVNGLVAGPLIVLVWILARSPDIMGTHSSGRASQLFVGGAALIAVVAPVLLIFAV</sequence>
<comment type="subcellular location">
    <subcellularLocation>
        <location evidence="1">Membrane</location>
        <topology evidence="1">Multi-pass membrane protein</topology>
    </subcellularLocation>
</comment>
<evidence type="ECO:0000256" key="4">
    <source>
        <dbReference type="ARBA" id="ARBA00022989"/>
    </source>
</evidence>
<dbReference type="PANTHER" id="PTHR11706:SF33">
    <property type="entry name" value="NATURAL RESISTANCE-ASSOCIATED MACROPHAGE PROTEIN 2"/>
    <property type="match status" value="1"/>
</dbReference>
<gene>
    <name evidence="7" type="ORF">UFOPK1572_00305</name>
</gene>
<keyword evidence="2" id="KW-0813">Transport</keyword>
<protein>
    <submittedName>
        <fullName evidence="7">Unannotated protein</fullName>
    </submittedName>
</protein>
<reference evidence="7" key="1">
    <citation type="submission" date="2020-05" db="EMBL/GenBank/DDBJ databases">
        <authorList>
            <person name="Chiriac C."/>
            <person name="Salcher M."/>
            <person name="Ghai R."/>
            <person name="Kavagutti S V."/>
        </authorList>
    </citation>
    <scope>NUCLEOTIDE SEQUENCE</scope>
</reference>
<dbReference type="GO" id="GO:0005384">
    <property type="term" value="F:manganese ion transmembrane transporter activity"/>
    <property type="evidence" value="ECO:0007669"/>
    <property type="project" value="TreeGrafter"/>
</dbReference>